<dbReference type="CDD" id="cd08899">
    <property type="entry name" value="SRPBCC_CalC_Aha1-like_6"/>
    <property type="match status" value="1"/>
</dbReference>
<evidence type="ECO:0000313" key="3">
    <source>
        <dbReference type="EMBL" id="MUV15232.1"/>
    </source>
</evidence>
<dbReference type="RefSeq" id="WP_156642774.1">
    <property type="nucleotide sequence ID" value="NZ_WOXT01000004.1"/>
</dbReference>
<dbReference type="InterPro" id="IPR023393">
    <property type="entry name" value="START-like_dom_sf"/>
</dbReference>
<dbReference type="Pfam" id="PF08327">
    <property type="entry name" value="AHSA1"/>
    <property type="match status" value="1"/>
</dbReference>
<comment type="caution">
    <text evidence="3">The sequence shown here is derived from an EMBL/GenBank/DDBJ whole genome shotgun (WGS) entry which is preliminary data.</text>
</comment>
<evidence type="ECO:0000259" key="2">
    <source>
        <dbReference type="Pfam" id="PF08327"/>
    </source>
</evidence>
<dbReference type="Proteomes" id="UP000479692">
    <property type="component" value="Unassembled WGS sequence"/>
</dbReference>
<reference evidence="3 4" key="1">
    <citation type="submission" date="2019-12" db="EMBL/GenBank/DDBJ databases">
        <authorList>
            <person name="Xu J."/>
        </authorList>
    </citation>
    <scope>NUCLEOTIDE SEQUENCE [LARGE SCALE GENOMIC DNA]</scope>
    <source>
        <strain evidence="3 4">HX-5-24</strain>
    </source>
</reference>
<proteinExistence type="inferred from homology"/>
<keyword evidence="4" id="KW-1185">Reference proteome</keyword>
<dbReference type="EMBL" id="WOXT01000004">
    <property type="protein sequence ID" value="MUV15232.1"/>
    <property type="molecule type" value="Genomic_DNA"/>
</dbReference>
<sequence length="178" mass="20339">MNSPYAVPLSTDTVRIERTLPGPIDRVWRYLVESDLRAKWLASGDIEPRVGGRVDHVWRNNALTENDDPAPQKYANIADEARMQGRVTVFDPHRALAYTWGEDAAASSEVTYELTPKGDEVHLVLTHRRLSPAQMTSVAAGWHTHLDILRARLDDVAPEGFWRQHTRLEREYVQRLSM</sequence>
<evidence type="ECO:0000313" key="4">
    <source>
        <dbReference type="Proteomes" id="UP000479692"/>
    </source>
</evidence>
<organism evidence="3 4">
    <name type="scientific">Noviluteimonas gilva</name>
    <dbReference type="NCBI Taxonomy" id="2682097"/>
    <lineage>
        <taxon>Bacteria</taxon>
        <taxon>Pseudomonadati</taxon>
        <taxon>Pseudomonadota</taxon>
        <taxon>Gammaproteobacteria</taxon>
        <taxon>Lysobacterales</taxon>
        <taxon>Lysobacteraceae</taxon>
        <taxon>Noviluteimonas</taxon>
    </lineage>
</organism>
<protein>
    <submittedName>
        <fullName evidence="3">ATPase</fullName>
    </submittedName>
</protein>
<dbReference type="InterPro" id="IPR013538">
    <property type="entry name" value="ASHA1/2-like_C"/>
</dbReference>
<comment type="similarity">
    <text evidence="1">Belongs to the AHA1 family.</text>
</comment>
<feature type="domain" description="Activator of Hsp90 ATPase homologue 1/2-like C-terminal" evidence="2">
    <location>
        <begin position="23"/>
        <end position="153"/>
    </location>
</feature>
<evidence type="ECO:0000256" key="1">
    <source>
        <dbReference type="ARBA" id="ARBA00006817"/>
    </source>
</evidence>
<dbReference type="Gene3D" id="3.30.530.20">
    <property type="match status" value="1"/>
</dbReference>
<name>A0A7C9HNL8_9GAMM</name>
<dbReference type="AlphaFoldDB" id="A0A7C9HNL8"/>
<accession>A0A7C9HNL8</accession>
<gene>
    <name evidence="3" type="ORF">GN331_13585</name>
</gene>
<dbReference type="SUPFAM" id="SSF55961">
    <property type="entry name" value="Bet v1-like"/>
    <property type="match status" value="1"/>
</dbReference>